<evidence type="ECO:0000256" key="1">
    <source>
        <dbReference type="SAM" id="MobiDB-lite"/>
    </source>
</evidence>
<accession>V5WDS5</accession>
<evidence type="ECO:0000313" key="2">
    <source>
        <dbReference type="EMBL" id="AHC13770.1"/>
    </source>
</evidence>
<proteinExistence type="predicted"/>
<dbReference type="Proteomes" id="UP000018680">
    <property type="component" value="Chromosome"/>
</dbReference>
<organism evidence="2 3">
    <name type="scientific">Salinispira pacifica</name>
    <dbReference type="NCBI Taxonomy" id="1307761"/>
    <lineage>
        <taxon>Bacteria</taxon>
        <taxon>Pseudomonadati</taxon>
        <taxon>Spirochaetota</taxon>
        <taxon>Spirochaetia</taxon>
        <taxon>Spirochaetales</taxon>
        <taxon>Spirochaetaceae</taxon>
        <taxon>Salinispira</taxon>
    </lineage>
</organism>
<dbReference type="KEGG" id="slr:L21SP2_0332"/>
<dbReference type="HOGENOM" id="CLU_2452865_0_0_12"/>
<feature type="region of interest" description="Disordered" evidence="1">
    <location>
        <begin position="26"/>
        <end position="53"/>
    </location>
</feature>
<protein>
    <submittedName>
        <fullName evidence="2">Uncharacterized protein</fullName>
    </submittedName>
</protein>
<dbReference type="EMBL" id="CP006939">
    <property type="protein sequence ID" value="AHC13770.1"/>
    <property type="molecule type" value="Genomic_DNA"/>
</dbReference>
<evidence type="ECO:0000313" key="3">
    <source>
        <dbReference type="Proteomes" id="UP000018680"/>
    </source>
</evidence>
<name>V5WDS5_9SPIO</name>
<reference evidence="2 3" key="1">
    <citation type="journal article" date="2015" name="Stand. Genomic Sci.">
        <title>Complete genome sequence and description of Salinispira pacifica gen. nov., sp. nov., a novel spirochaete isolated form a hypersaline microbial mat.</title>
        <authorList>
            <person name="Ben Hania W."/>
            <person name="Joseph M."/>
            <person name="Schumann P."/>
            <person name="Bunk B."/>
            <person name="Fiebig A."/>
            <person name="Sproer C."/>
            <person name="Klenk H.P."/>
            <person name="Fardeau M.L."/>
            <person name="Spring S."/>
        </authorList>
    </citation>
    <scope>NUCLEOTIDE SEQUENCE [LARGE SCALE GENOMIC DNA]</scope>
    <source>
        <strain evidence="2 3">L21-RPul-D2</strain>
    </source>
</reference>
<keyword evidence="3" id="KW-1185">Reference proteome</keyword>
<sequence length="89" mass="10066">MGLWVYLKYYDFPPAQQGFFPLKTGASATSHKCKHGRQTPDGTSPGRGKKKDRHIALDAPAHHRISAAASRISRNHPGRNGYFFFFFFL</sequence>
<dbReference type="STRING" id="1307761.L21SP2_0332"/>
<gene>
    <name evidence="2" type="ORF">L21SP2_0332</name>
</gene>
<dbReference type="AlphaFoldDB" id="V5WDS5"/>